<gene>
    <name evidence="1" type="ORF">TrCOL_g10027</name>
</gene>
<dbReference type="AlphaFoldDB" id="A0A9W7L8L6"/>
<dbReference type="EMBL" id="BRYA01000133">
    <property type="protein sequence ID" value="GMI40661.1"/>
    <property type="molecule type" value="Genomic_DNA"/>
</dbReference>
<reference evidence="2" key="1">
    <citation type="journal article" date="2023" name="Commun. Biol.">
        <title>Genome analysis of Parmales, the sister group of diatoms, reveals the evolutionary specialization of diatoms from phago-mixotrophs to photoautotrophs.</title>
        <authorList>
            <person name="Ban H."/>
            <person name="Sato S."/>
            <person name="Yoshikawa S."/>
            <person name="Yamada K."/>
            <person name="Nakamura Y."/>
            <person name="Ichinomiya M."/>
            <person name="Sato N."/>
            <person name="Blanc-Mathieu R."/>
            <person name="Endo H."/>
            <person name="Kuwata A."/>
            <person name="Ogata H."/>
        </authorList>
    </citation>
    <scope>NUCLEOTIDE SEQUENCE [LARGE SCALE GENOMIC DNA]</scope>
</reference>
<dbReference type="Proteomes" id="UP001165065">
    <property type="component" value="Unassembled WGS sequence"/>
</dbReference>
<name>A0A9W7L8L6_9STRA</name>
<keyword evidence="2" id="KW-1185">Reference proteome</keyword>
<organism evidence="1 2">
    <name type="scientific">Triparma columacea</name>
    <dbReference type="NCBI Taxonomy" id="722753"/>
    <lineage>
        <taxon>Eukaryota</taxon>
        <taxon>Sar</taxon>
        <taxon>Stramenopiles</taxon>
        <taxon>Ochrophyta</taxon>
        <taxon>Bolidophyceae</taxon>
        <taxon>Parmales</taxon>
        <taxon>Triparmaceae</taxon>
        <taxon>Triparma</taxon>
    </lineage>
</organism>
<evidence type="ECO:0000313" key="2">
    <source>
        <dbReference type="Proteomes" id="UP001165065"/>
    </source>
</evidence>
<dbReference type="OrthoDB" id="187753at2759"/>
<proteinExistence type="predicted"/>
<comment type="caution">
    <text evidence="1">The sequence shown here is derived from an EMBL/GenBank/DDBJ whole genome shotgun (WGS) entry which is preliminary data.</text>
</comment>
<sequence>MGLEDELKSDCLSISDSHTNIYASSVSHGYQVGATVFTSMSKSGSTPLRIFLPAFPNNAGELEKLADLLCTNWEALGGVDCAVRHWPETPASCLEINWSFRTPDMSLYTRESEETVKGQVEDTELYVDQTLATLGLCPFTKSMSRSALGLESVGVQPGPVVIRHSGDIKASPETTPATVLASLYWEGVTELIEKPETEAATFLLVAPTEKYGDFKSFFTDCDTFIEKTNFLAPGAMGRVWFHPNYRLSEVGYQSGGHAPPLSEVDSLMDLYIESHPGAKRPGREDTERAHDITRWTPWPTINLLRPKQLEKAKENDKKENRAKVYPRNVVRILEAEEKGELEELIKCPFGFKGNKNAH</sequence>
<protein>
    <submittedName>
        <fullName evidence="1">Uncharacterized protein</fullName>
    </submittedName>
</protein>
<accession>A0A9W7L8L6</accession>
<evidence type="ECO:0000313" key="1">
    <source>
        <dbReference type="EMBL" id="GMI40661.1"/>
    </source>
</evidence>